<evidence type="ECO:0000259" key="8">
    <source>
        <dbReference type="Pfam" id="PF20684"/>
    </source>
</evidence>
<keyword evidence="10" id="KW-1185">Reference proteome</keyword>
<evidence type="ECO:0000256" key="7">
    <source>
        <dbReference type="SAM" id="Phobius"/>
    </source>
</evidence>
<comment type="subcellular location">
    <subcellularLocation>
        <location evidence="1">Membrane</location>
        <topology evidence="1">Multi-pass membrane protein</topology>
    </subcellularLocation>
</comment>
<feature type="compositionally biased region" description="Basic and acidic residues" evidence="6">
    <location>
        <begin position="337"/>
        <end position="353"/>
    </location>
</feature>
<name>A0ABR2V1J3_9PEZI</name>
<evidence type="ECO:0000313" key="10">
    <source>
        <dbReference type="Proteomes" id="UP001408356"/>
    </source>
</evidence>
<dbReference type="Pfam" id="PF20684">
    <property type="entry name" value="Fung_rhodopsin"/>
    <property type="match status" value="1"/>
</dbReference>
<dbReference type="PANTHER" id="PTHR33048">
    <property type="entry name" value="PTH11-LIKE INTEGRAL MEMBRANE PROTEIN (AFU_ORTHOLOGUE AFUA_5G11245)"/>
    <property type="match status" value="1"/>
</dbReference>
<evidence type="ECO:0000313" key="9">
    <source>
        <dbReference type="EMBL" id="KAK9420721.1"/>
    </source>
</evidence>
<sequence length="390" mass="43654">MADSSVDLTESRSSEIITIASVFTGIATATVGLKIFARARIDVHTVGWDDFFIFLSLVFSILAAFLVSYSAHMGFGRHTAAVLAEPDGAKLSLKIAFYQMIGYPNQPAFNIGSFSFPNISIAILVNNLLDPNLWRTRALFMLVTLQIMFAFLSVLILFLMCRPVEYLWDKSLGGSCWSASVMNNFSYWLSAYTAFTDIVLAIIPIVAFWKLQMRLRIKLGVCIMMGLTFISAIFTIIKATYLWLLFGAEDPLYELPTLVIWGLLEQNIVIVAACIPTLQPFFHEAFKGHKASQGDAQYISSTPTISTYFRNRSNKHTRSVSELPLEDMRSGYARSSGSHDDGSQIPEPREESSAKGGGIMRTLAVSMEWDDNRQDRDCMRDDRIVLAHLR</sequence>
<evidence type="ECO:0000256" key="3">
    <source>
        <dbReference type="ARBA" id="ARBA00022989"/>
    </source>
</evidence>
<evidence type="ECO:0000256" key="1">
    <source>
        <dbReference type="ARBA" id="ARBA00004141"/>
    </source>
</evidence>
<evidence type="ECO:0000256" key="6">
    <source>
        <dbReference type="SAM" id="MobiDB-lite"/>
    </source>
</evidence>
<organism evidence="9 10">
    <name type="scientific">Seiridium unicorne</name>
    <dbReference type="NCBI Taxonomy" id="138068"/>
    <lineage>
        <taxon>Eukaryota</taxon>
        <taxon>Fungi</taxon>
        <taxon>Dikarya</taxon>
        <taxon>Ascomycota</taxon>
        <taxon>Pezizomycotina</taxon>
        <taxon>Sordariomycetes</taxon>
        <taxon>Xylariomycetidae</taxon>
        <taxon>Amphisphaeriales</taxon>
        <taxon>Sporocadaceae</taxon>
        <taxon>Seiridium</taxon>
    </lineage>
</organism>
<gene>
    <name evidence="9" type="ORF">SUNI508_00812</name>
</gene>
<dbReference type="PANTHER" id="PTHR33048:SF155">
    <property type="entry name" value="INTEGRAL MEMBRANE PROTEIN"/>
    <property type="match status" value="1"/>
</dbReference>
<reference evidence="9 10" key="1">
    <citation type="journal article" date="2024" name="J. Plant Pathol.">
        <title>Sequence and assembly of the genome of Seiridium unicorne, isolate CBS 538.82, causal agent of cypress canker disease.</title>
        <authorList>
            <person name="Scali E."/>
            <person name="Rocca G.D."/>
            <person name="Danti R."/>
            <person name="Garbelotto M."/>
            <person name="Barberini S."/>
            <person name="Baroncelli R."/>
            <person name="Emiliani G."/>
        </authorList>
    </citation>
    <scope>NUCLEOTIDE SEQUENCE [LARGE SCALE GENOMIC DNA]</scope>
    <source>
        <strain evidence="9 10">BM-138-508</strain>
    </source>
</reference>
<keyword evidence="3 7" id="KW-1133">Transmembrane helix</keyword>
<feature type="domain" description="Rhodopsin" evidence="8">
    <location>
        <begin position="35"/>
        <end position="283"/>
    </location>
</feature>
<feature type="transmembrane region" description="Helical" evidence="7">
    <location>
        <begin position="16"/>
        <end position="36"/>
    </location>
</feature>
<dbReference type="InterPro" id="IPR049326">
    <property type="entry name" value="Rhodopsin_dom_fungi"/>
</dbReference>
<feature type="region of interest" description="Disordered" evidence="6">
    <location>
        <begin position="330"/>
        <end position="357"/>
    </location>
</feature>
<protein>
    <submittedName>
        <fullName evidence="9">Integral membrane protein</fullName>
    </submittedName>
</protein>
<keyword evidence="2 7" id="KW-0812">Transmembrane</keyword>
<dbReference type="InterPro" id="IPR052337">
    <property type="entry name" value="SAT4-like"/>
</dbReference>
<feature type="transmembrane region" description="Helical" evidence="7">
    <location>
        <begin position="48"/>
        <end position="69"/>
    </location>
</feature>
<dbReference type="Proteomes" id="UP001408356">
    <property type="component" value="Unassembled WGS sequence"/>
</dbReference>
<proteinExistence type="inferred from homology"/>
<comment type="caution">
    <text evidence="9">The sequence shown here is derived from an EMBL/GenBank/DDBJ whole genome shotgun (WGS) entry which is preliminary data.</text>
</comment>
<feature type="transmembrane region" description="Helical" evidence="7">
    <location>
        <begin position="221"/>
        <end position="246"/>
    </location>
</feature>
<dbReference type="EMBL" id="JARVKF010000223">
    <property type="protein sequence ID" value="KAK9420721.1"/>
    <property type="molecule type" value="Genomic_DNA"/>
</dbReference>
<evidence type="ECO:0000256" key="2">
    <source>
        <dbReference type="ARBA" id="ARBA00022692"/>
    </source>
</evidence>
<evidence type="ECO:0000256" key="5">
    <source>
        <dbReference type="ARBA" id="ARBA00038359"/>
    </source>
</evidence>
<feature type="transmembrane region" description="Helical" evidence="7">
    <location>
        <begin position="187"/>
        <end position="209"/>
    </location>
</feature>
<comment type="similarity">
    <text evidence="5">Belongs to the SAT4 family.</text>
</comment>
<evidence type="ECO:0000256" key="4">
    <source>
        <dbReference type="ARBA" id="ARBA00023136"/>
    </source>
</evidence>
<feature type="transmembrane region" description="Helical" evidence="7">
    <location>
        <begin position="138"/>
        <end position="160"/>
    </location>
</feature>
<keyword evidence="4 7" id="KW-0472">Membrane</keyword>
<feature type="transmembrane region" description="Helical" evidence="7">
    <location>
        <begin position="108"/>
        <end position="126"/>
    </location>
</feature>
<accession>A0ABR2V1J3</accession>